<evidence type="ECO:0000256" key="1">
    <source>
        <dbReference type="SAM" id="Phobius"/>
    </source>
</evidence>
<feature type="transmembrane region" description="Helical" evidence="1">
    <location>
        <begin position="7"/>
        <end position="28"/>
    </location>
</feature>
<feature type="transmembrane region" description="Helical" evidence="1">
    <location>
        <begin position="77"/>
        <end position="96"/>
    </location>
</feature>
<keyword evidence="1" id="KW-1133">Transmembrane helix</keyword>
<feature type="transmembrane region" description="Helical" evidence="1">
    <location>
        <begin position="108"/>
        <end position="126"/>
    </location>
</feature>
<gene>
    <name evidence="2" type="ordered locus">BN6_36600</name>
</gene>
<evidence type="ECO:0000313" key="2">
    <source>
        <dbReference type="EMBL" id="CCH30955.1"/>
    </source>
</evidence>
<evidence type="ECO:0000313" key="3">
    <source>
        <dbReference type="Proteomes" id="UP000006281"/>
    </source>
</evidence>
<reference evidence="2 3" key="1">
    <citation type="journal article" date="2012" name="BMC Genomics">
        <title>Complete genome sequence of Saccharothrix espanaensis DSM 44229T and comparison to the other completely sequenced Pseudonocardiaceae.</title>
        <authorList>
            <person name="Strobel T."/>
            <person name="Al-Dilaimi A."/>
            <person name="Blom J."/>
            <person name="Gessner A."/>
            <person name="Kalinowski J."/>
            <person name="Luzhetska M."/>
            <person name="Puhler A."/>
            <person name="Szczepanowski R."/>
            <person name="Bechthold A."/>
            <person name="Ruckert C."/>
        </authorList>
    </citation>
    <scope>NUCLEOTIDE SEQUENCE [LARGE SCALE GENOMIC DNA]</scope>
    <source>
        <strain evidence="3">ATCC 51144 / DSM 44229 / JCM 9112 / NBRC 15066 / NRRL 15764</strain>
    </source>
</reference>
<dbReference type="STRING" id="1179773.BN6_36600"/>
<dbReference type="KEGG" id="sesp:BN6_36600"/>
<dbReference type="HOGENOM" id="CLU_067076_0_0_11"/>
<dbReference type="EMBL" id="HE804045">
    <property type="protein sequence ID" value="CCH30955.1"/>
    <property type="molecule type" value="Genomic_DNA"/>
</dbReference>
<dbReference type="PATRIC" id="fig|1179773.3.peg.3660"/>
<name>K0JT54_SACES</name>
<keyword evidence="1" id="KW-0472">Membrane</keyword>
<keyword evidence="3" id="KW-1185">Reference proteome</keyword>
<dbReference type="Proteomes" id="UP000006281">
    <property type="component" value="Chromosome"/>
</dbReference>
<dbReference type="OrthoDB" id="8535577at2"/>
<proteinExistence type="predicted"/>
<protein>
    <submittedName>
        <fullName evidence="2">Putative membrane protein</fullName>
    </submittedName>
</protein>
<dbReference type="AlphaFoldDB" id="K0JT54"/>
<dbReference type="BioCyc" id="SESP1179773:BN6_RS17735-MONOMER"/>
<keyword evidence="1" id="KW-0812">Transmembrane</keyword>
<accession>K0JT54</accession>
<feature type="transmembrane region" description="Helical" evidence="1">
    <location>
        <begin position="48"/>
        <end position="65"/>
    </location>
</feature>
<organism evidence="2 3">
    <name type="scientific">Saccharothrix espanaensis (strain ATCC 51144 / DSM 44229 / JCM 9112 / NBRC 15066 / NRRL 15764)</name>
    <dbReference type="NCBI Taxonomy" id="1179773"/>
    <lineage>
        <taxon>Bacteria</taxon>
        <taxon>Bacillati</taxon>
        <taxon>Actinomycetota</taxon>
        <taxon>Actinomycetes</taxon>
        <taxon>Pseudonocardiales</taxon>
        <taxon>Pseudonocardiaceae</taxon>
        <taxon>Saccharothrix</taxon>
    </lineage>
</organism>
<dbReference type="RefSeq" id="WP_015101067.1">
    <property type="nucleotide sequence ID" value="NC_019673.1"/>
</dbReference>
<dbReference type="eggNOG" id="COG4325">
    <property type="taxonomic scope" value="Bacteria"/>
</dbReference>
<sequence length="227" mass="24998">MADRSVVAWLVAAFVVTFLVTRLVTGLIRAGRGPFRDLSVGGVHLHHQVFGIFLLLGVGATGLVYRPQEGWADLTGALFGVGAALTLDEFALWLRLDDVYWGPEGRRSVDAVLVALVVGLLMLTGLSPFDQDPEDNHWVALAVVAVNVLCSVVAILKGRTLTGVVGLFVPVVALVVALRLARPTSFWARRRYPRESRKMLRAQRRFPTGRRNRWDPLVDLFAGRHDP</sequence>
<feature type="transmembrane region" description="Helical" evidence="1">
    <location>
        <begin position="162"/>
        <end position="181"/>
    </location>
</feature>
<feature type="transmembrane region" description="Helical" evidence="1">
    <location>
        <begin position="138"/>
        <end position="156"/>
    </location>
</feature>